<dbReference type="InParanoid" id="A0A5C3PJK4"/>
<evidence type="ECO:0000313" key="2">
    <source>
        <dbReference type="EMBL" id="TFK88528.1"/>
    </source>
</evidence>
<reference evidence="2 3" key="1">
    <citation type="journal article" date="2019" name="Nat. Ecol. Evol.">
        <title>Megaphylogeny resolves global patterns of mushroom evolution.</title>
        <authorList>
            <person name="Varga T."/>
            <person name="Krizsan K."/>
            <person name="Foldi C."/>
            <person name="Dima B."/>
            <person name="Sanchez-Garcia M."/>
            <person name="Sanchez-Ramirez S."/>
            <person name="Szollosi G.J."/>
            <person name="Szarkandi J.G."/>
            <person name="Papp V."/>
            <person name="Albert L."/>
            <person name="Andreopoulos W."/>
            <person name="Angelini C."/>
            <person name="Antonin V."/>
            <person name="Barry K.W."/>
            <person name="Bougher N.L."/>
            <person name="Buchanan P."/>
            <person name="Buyck B."/>
            <person name="Bense V."/>
            <person name="Catcheside P."/>
            <person name="Chovatia M."/>
            <person name="Cooper J."/>
            <person name="Damon W."/>
            <person name="Desjardin D."/>
            <person name="Finy P."/>
            <person name="Geml J."/>
            <person name="Haridas S."/>
            <person name="Hughes K."/>
            <person name="Justo A."/>
            <person name="Karasinski D."/>
            <person name="Kautmanova I."/>
            <person name="Kiss B."/>
            <person name="Kocsube S."/>
            <person name="Kotiranta H."/>
            <person name="LaButti K.M."/>
            <person name="Lechner B.E."/>
            <person name="Liimatainen K."/>
            <person name="Lipzen A."/>
            <person name="Lukacs Z."/>
            <person name="Mihaltcheva S."/>
            <person name="Morgado L.N."/>
            <person name="Niskanen T."/>
            <person name="Noordeloos M.E."/>
            <person name="Ohm R.A."/>
            <person name="Ortiz-Santana B."/>
            <person name="Ovrebo C."/>
            <person name="Racz N."/>
            <person name="Riley R."/>
            <person name="Savchenko A."/>
            <person name="Shiryaev A."/>
            <person name="Soop K."/>
            <person name="Spirin V."/>
            <person name="Szebenyi C."/>
            <person name="Tomsovsky M."/>
            <person name="Tulloss R.E."/>
            <person name="Uehling J."/>
            <person name="Grigoriev I.V."/>
            <person name="Vagvolgyi C."/>
            <person name="Papp T."/>
            <person name="Martin F.M."/>
            <person name="Miettinen O."/>
            <person name="Hibbett D.S."/>
            <person name="Nagy L.G."/>
        </authorList>
    </citation>
    <scope>NUCLEOTIDE SEQUENCE [LARGE SCALE GENOMIC DNA]</scope>
    <source>
        <strain evidence="2 3">HHB13444</strain>
    </source>
</reference>
<dbReference type="Proteomes" id="UP000308197">
    <property type="component" value="Unassembled WGS sequence"/>
</dbReference>
<feature type="region of interest" description="Disordered" evidence="1">
    <location>
        <begin position="38"/>
        <end position="60"/>
    </location>
</feature>
<dbReference type="EMBL" id="ML211109">
    <property type="protein sequence ID" value="TFK88528.1"/>
    <property type="molecule type" value="Genomic_DNA"/>
</dbReference>
<evidence type="ECO:0000313" key="3">
    <source>
        <dbReference type="Proteomes" id="UP000308197"/>
    </source>
</evidence>
<gene>
    <name evidence="2" type="ORF">K466DRAFT_68436</name>
</gene>
<protein>
    <submittedName>
        <fullName evidence="2">Uncharacterized protein</fullName>
    </submittedName>
</protein>
<organism evidence="2 3">
    <name type="scientific">Polyporus arcularius HHB13444</name>
    <dbReference type="NCBI Taxonomy" id="1314778"/>
    <lineage>
        <taxon>Eukaryota</taxon>
        <taxon>Fungi</taxon>
        <taxon>Dikarya</taxon>
        <taxon>Basidiomycota</taxon>
        <taxon>Agaricomycotina</taxon>
        <taxon>Agaricomycetes</taxon>
        <taxon>Polyporales</taxon>
        <taxon>Polyporaceae</taxon>
        <taxon>Polyporus</taxon>
    </lineage>
</organism>
<proteinExistence type="predicted"/>
<keyword evidence="3" id="KW-1185">Reference proteome</keyword>
<accession>A0A5C3PJK4</accession>
<sequence length="161" mass="17996">MLPYATPRSTKPTDAQSYVLRMQPSVRSHAHTPSHAILIGSSGEDRSVHTRPPPFSHSRNPRLCRLRDVKDRVKRRRNGNTCRVSFYSFPAGLRALRIARLAPSQIVLHGPWRRAHTAWHGCQVSIILIISALPAAACNYGVRWVIVIPDPTATLVSRGRP</sequence>
<dbReference type="AlphaFoldDB" id="A0A5C3PJK4"/>
<evidence type="ECO:0000256" key="1">
    <source>
        <dbReference type="SAM" id="MobiDB-lite"/>
    </source>
</evidence>
<name>A0A5C3PJK4_9APHY</name>